<sequence length="104" mass="11964">MHKESNSTPVCRNVSRRSRLCVGLSSRARPADLYYQQLLRRALVDRSPHLLFPCHIAVSDIPNGDQHLYMWIRRLNGSLGTEHSGSTQQMKKRETSRRRAPHGD</sequence>
<feature type="compositionally biased region" description="Polar residues" evidence="1">
    <location>
        <begin position="79"/>
        <end position="89"/>
    </location>
</feature>
<accession>A0A315VKD8</accession>
<name>A0A315VKD8_GAMAF</name>
<dbReference type="EMBL" id="NHOQ01001578">
    <property type="protein sequence ID" value="PWA23622.1"/>
    <property type="molecule type" value="Genomic_DNA"/>
</dbReference>
<proteinExistence type="predicted"/>
<dbReference type="AlphaFoldDB" id="A0A315VKD8"/>
<comment type="caution">
    <text evidence="2">The sequence shown here is derived from an EMBL/GenBank/DDBJ whole genome shotgun (WGS) entry which is preliminary data.</text>
</comment>
<evidence type="ECO:0000313" key="2">
    <source>
        <dbReference type="EMBL" id="PWA23622.1"/>
    </source>
</evidence>
<feature type="compositionally biased region" description="Basic residues" evidence="1">
    <location>
        <begin position="94"/>
        <end position="104"/>
    </location>
</feature>
<reference evidence="2 3" key="1">
    <citation type="journal article" date="2018" name="G3 (Bethesda)">
        <title>A High-Quality Reference Genome for the Invasive Mosquitofish Gambusia affinis Using a Chicago Library.</title>
        <authorList>
            <person name="Hoffberg S.L."/>
            <person name="Troendle N.J."/>
            <person name="Glenn T.C."/>
            <person name="Mahmud O."/>
            <person name="Louha S."/>
            <person name="Chalopin D."/>
            <person name="Bennetzen J.L."/>
            <person name="Mauricio R."/>
        </authorList>
    </citation>
    <scope>NUCLEOTIDE SEQUENCE [LARGE SCALE GENOMIC DNA]</scope>
    <source>
        <strain evidence="2">NE01/NJP1002.9</strain>
        <tissue evidence="2">Muscle</tissue>
    </source>
</reference>
<evidence type="ECO:0000256" key="1">
    <source>
        <dbReference type="SAM" id="MobiDB-lite"/>
    </source>
</evidence>
<dbReference type="Proteomes" id="UP000250572">
    <property type="component" value="Unassembled WGS sequence"/>
</dbReference>
<keyword evidence="3" id="KW-1185">Reference proteome</keyword>
<organism evidence="2 3">
    <name type="scientific">Gambusia affinis</name>
    <name type="common">Western mosquitofish</name>
    <name type="synonym">Heterandria affinis</name>
    <dbReference type="NCBI Taxonomy" id="33528"/>
    <lineage>
        <taxon>Eukaryota</taxon>
        <taxon>Metazoa</taxon>
        <taxon>Chordata</taxon>
        <taxon>Craniata</taxon>
        <taxon>Vertebrata</taxon>
        <taxon>Euteleostomi</taxon>
        <taxon>Actinopterygii</taxon>
        <taxon>Neopterygii</taxon>
        <taxon>Teleostei</taxon>
        <taxon>Neoteleostei</taxon>
        <taxon>Acanthomorphata</taxon>
        <taxon>Ovalentaria</taxon>
        <taxon>Atherinomorphae</taxon>
        <taxon>Cyprinodontiformes</taxon>
        <taxon>Poeciliidae</taxon>
        <taxon>Poeciliinae</taxon>
        <taxon>Gambusia</taxon>
    </lineage>
</organism>
<evidence type="ECO:0000313" key="3">
    <source>
        <dbReference type="Proteomes" id="UP000250572"/>
    </source>
</evidence>
<protein>
    <submittedName>
        <fullName evidence="2">Uncharacterized protein</fullName>
    </submittedName>
</protein>
<gene>
    <name evidence="2" type="ORF">CCH79_00005788</name>
</gene>
<feature type="region of interest" description="Disordered" evidence="1">
    <location>
        <begin position="79"/>
        <end position="104"/>
    </location>
</feature>